<reference evidence="3 4" key="1">
    <citation type="submission" date="2014-08" db="EMBL/GenBank/DDBJ databases">
        <title>Comparative genomics of the Paenibacillus odorifer group.</title>
        <authorList>
            <person name="den Bakker H.C."/>
            <person name="Tsai Y.-C."/>
            <person name="Martin N."/>
            <person name="Korlach J."/>
            <person name="Wiedmann M."/>
        </authorList>
    </citation>
    <scope>NUCLEOTIDE SEQUENCE [LARGE SCALE GENOMIC DNA]</scope>
    <source>
        <strain evidence="3 4">DSM 15220</strain>
    </source>
</reference>
<dbReference type="KEGG" id="pgm:PGRAT_04245"/>
<feature type="chain" id="PRO_5001847765" description="SLH domain-containing protein" evidence="1">
    <location>
        <begin position="33"/>
        <end position="669"/>
    </location>
</feature>
<evidence type="ECO:0000313" key="3">
    <source>
        <dbReference type="EMBL" id="AIQ66939.1"/>
    </source>
</evidence>
<dbReference type="InterPro" id="IPR001119">
    <property type="entry name" value="SLH_dom"/>
</dbReference>
<accession>A0A089NDA5</accession>
<dbReference type="InterPro" id="IPR012338">
    <property type="entry name" value="Beta-lactam/transpept-like"/>
</dbReference>
<sequence>MHIRTIVCRKVLLPVFSSLLIASFVPQPMASASALKPQTTGVMGAKEAEAFADQFFNQPQIRKQLAGAAVVLVKNDQVLLEKGYGYADLSSKQPIDPEKTVFRVASISKLFTATAVMQLAEQGTIDLHADLQTYLGDLNIVNKTNKTLTMEHLLTHTSGFDYTDSAGGSAQEIPNKQFIKENVPTIVREPGEAYRYDNYAFNLQGYIVERLAGVPFTQYVQEHIFKPLGMGSSSFKLTPGLRKNLAVPYTAQKDPIPEYPSRPAESPDGGMFSTGRDMAQFMIAQLNGGQLAGARILSRDSVLDMQQIHHQIHPQVPGTGYGFESFYQNSYNGQRVIGKGGDLPGYHSWMWLMPEQKVGGFVIFNSDGPDLREEFFKAFMDHYYPGSPTTASTTDTSQAELGQLTGIYQDLRLPFWILQVSATDDGKLTIKDPYGSHILREIAPLLFEDELGNKAAFKVNSNGTPYAFYNKMDSWAKKAPEPHGYTDVGNEHPYASWIHEAGQLGVLASDGENAFHPDQEMTRAEFISGLMHLTGVAPSQSTPLTSDPQEKKYLGYVQKAIELGLVQGCGPEQSFAVTADITRQEAAVLMWRAAMIAGVNMTQSSGIKLAGDTAPWAVEAVKYIVNNGMYGPEIALNSAGALDYRSTEPLLRQEAAALLSLFCNRLSVK</sequence>
<keyword evidence="1" id="KW-0732">Signal</keyword>
<organism evidence="3 4">
    <name type="scientific">Paenibacillus graminis</name>
    <dbReference type="NCBI Taxonomy" id="189425"/>
    <lineage>
        <taxon>Bacteria</taxon>
        <taxon>Bacillati</taxon>
        <taxon>Bacillota</taxon>
        <taxon>Bacilli</taxon>
        <taxon>Bacillales</taxon>
        <taxon>Paenibacillaceae</taxon>
        <taxon>Paenibacillus</taxon>
    </lineage>
</organism>
<dbReference type="InterPro" id="IPR050491">
    <property type="entry name" value="AmpC-like"/>
</dbReference>
<proteinExistence type="predicted"/>
<dbReference type="OrthoDB" id="846150at2"/>
<feature type="domain" description="SLH" evidence="2">
    <location>
        <begin position="540"/>
        <end position="604"/>
    </location>
</feature>
<name>A0A089NDA5_9BACL</name>
<dbReference type="Pfam" id="PF00144">
    <property type="entry name" value="Beta-lactamase"/>
    <property type="match status" value="1"/>
</dbReference>
<dbReference type="STRING" id="189425.PGRAT_04245"/>
<keyword evidence="4" id="KW-1185">Reference proteome</keyword>
<dbReference type="eggNOG" id="COG1680">
    <property type="taxonomic scope" value="Bacteria"/>
</dbReference>
<feature type="signal peptide" evidence="1">
    <location>
        <begin position="1"/>
        <end position="32"/>
    </location>
</feature>
<dbReference type="AlphaFoldDB" id="A0A089NDA5"/>
<dbReference type="PROSITE" id="PS51272">
    <property type="entry name" value="SLH"/>
    <property type="match status" value="1"/>
</dbReference>
<evidence type="ECO:0000313" key="4">
    <source>
        <dbReference type="Proteomes" id="UP000029500"/>
    </source>
</evidence>
<dbReference type="InterPro" id="IPR001466">
    <property type="entry name" value="Beta-lactam-related"/>
</dbReference>
<dbReference type="Proteomes" id="UP000029500">
    <property type="component" value="Chromosome"/>
</dbReference>
<dbReference type="PANTHER" id="PTHR46825:SF9">
    <property type="entry name" value="BETA-LACTAMASE-RELATED DOMAIN-CONTAINING PROTEIN"/>
    <property type="match status" value="1"/>
</dbReference>
<dbReference type="Gene3D" id="3.40.710.10">
    <property type="entry name" value="DD-peptidase/beta-lactamase superfamily"/>
    <property type="match status" value="1"/>
</dbReference>
<dbReference type="RefSeq" id="WP_025708858.1">
    <property type="nucleotide sequence ID" value="NZ_CP009287.1"/>
</dbReference>
<gene>
    <name evidence="3" type="ORF">PGRAT_04245</name>
</gene>
<dbReference type="SUPFAM" id="SSF56601">
    <property type="entry name" value="beta-lactamase/transpeptidase-like"/>
    <property type="match status" value="1"/>
</dbReference>
<protein>
    <recommendedName>
        <fullName evidence="2">SLH domain-containing protein</fullName>
    </recommendedName>
</protein>
<evidence type="ECO:0000256" key="1">
    <source>
        <dbReference type="SAM" id="SignalP"/>
    </source>
</evidence>
<dbReference type="PANTHER" id="PTHR46825">
    <property type="entry name" value="D-ALANYL-D-ALANINE-CARBOXYPEPTIDASE/ENDOPEPTIDASE AMPH"/>
    <property type="match status" value="1"/>
</dbReference>
<dbReference type="HOGENOM" id="CLU_022757_0_0_9"/>
<dbReference type="Pfam" id="PF00395">
    <property type="entry name" value="SLH"/>
    <property type="match status" value="2"/>
</dbReference>
<evidence type="ECO:0000259" key="2">
    <source>
        <dbReference type="PROSITE" id="PS51272"/>
    </source>
</evidence>
<dbReference type="EMBL" id="CP009287">
    <property type="protein sequence ID" value="AIQ66939.1"/>
    <property type="molecule type" value="Genomic_DNA"/>
</dbReference>